<gene>
    <name evidence="2" type="ORF">GBA65_13895</name>
</gene>
<dbReference type="Proteomes" id="UP000502706">
    <property type="component" value="Chromosome"/>
</dbReference>
<sequence>MFPSLPPPPPPPPPPCSPPPPPPPPQPATTSSAATTVAGSSKRGLRIHAFSKSRSFPYATRSNESTPQALGSGFDCLPHPVTRRGRQLLPPVGSIRAPSTATQQRGEEASRRPSRTPLTGTSRGRPANARALGKSYLGQFSRVQAPVRAEATSPRGGPGGSPRRRRR</sequence>
<protein>
    <submittedName>
        <fullName evidence="2">Uncharacterized protein</fullName>
    </submittedName>
</protein>
<keyword evidence="3" id="KW-1185">Reference proteome</keyword>
<feature type="region of interest" description="Disordered" evidence="1">
    <location>
        <begin position="1"/>
        <end position="167"/>
    </location>
</feature>
<name>A0A6G8PZ03_9ACTN</name>
<evidence type="ECO:0000256" key="1">
    <source>
        <dbReference type="SAM" id="MobiDB-lite"/>
    </source>
</evidence>
<reference evidence="2 3" key="1">
    <citation type="submission" date="2019-10" db="EMBL/GenBank/DDBJ databases">
        <title>Rubrobacter sp nov SCSIO 52915 isolated from a deep-sea sediment in the South China Sea.</title>
        <authorList>
            <person name="Chen R.W."/>
        </authorList>
    </citation>
    <scope>NUCLEOTIDE SEQUENCE [LARGE SCALE GENOMIC DNA]</scope>
    <source>
        <strain evidence="2 3">SCSIO 52915</strain>
    </source>
</reference>
<dbReference type="KEGG" id="rmar:GBA65_13895"/>
<feature type="compositionally biased region" description="Pro residues" evidence="1">
    <location>
        <begin position="1"/>
        <end position="27"/>
    </location>
</feature>
<accession>A0A6G8PZ03</accession>
<feature type="compositionally biased region" description="Polar residues" evidence="1">
    <location>
        <begin position="60"/>
        <end position="69"/>
    </location>
</feature>
<evidence type="ECO:0000313" key="3">
    <source>
        <dbReference type="Proteomes" id="UP000502706"/>
    </source>
</evidence>
<dbReference type="EMBL" id="CP045121">
    <property type="protein sequence ID" value="QIN79422.1"/>
    <property type="molecule type" value="Genomic_DNA"/>
</dbReference>
<organism evidence="2 3">
    <name type="scientific">Rubrobacter marinus</name>
    <dbReference type="NCBI Taxonomy" id="2653852"/>
    <lineage>
        <taxon>Bacteria</taxon>
        <taxon>Bacillati</taxon>
        <taxon>Actinomycetota</taxon>
        <taxon>Rubrobacteria</taxon>
        <taxon>Rubrobacterales</taxon>
        <taxon>Rubrobacteraceae</taxon>
        <taxon>Rubrobacter</taxon>
    </lineage>
</organism>
<proteinExistence type="predicted"/>
<dbReference type="AlphaFoldDB" id="A0A6G8PZ03"/>
<feature type="compositionally biased region" description="Low complexity" evidence="1">
    <location>
        <begin position="28"/>
        <end position="41"/>
    </location>
</feature>
<evidence type="ECO:0000313" key="2">
    <source>
        <dbReference type="EMBL" id="QIN79422.1"/>
    </source>
</evidence>